<protein>
    <submittedName>
        <fullName evidence="2">Secondary metabolism biosynthetic enzyme</fullName>
    </submittedName>
</protein>
<dbReference type="InterPro" id="IPR002347">
    <property type="entry name" value="SDR_fam"/>
</dbReference>
<dbReference type="GO" id="GO:0016491">
    <property type="term" value="F:oxidoreductase activity"/>
    <property type="evidence" value="ECO:0007669"/>
    <property type="project" value="UniProtKB-KW"/>
</dbReference>
<dbReference type="PANTHER" id="PTHR43157">
    <property type="entry name" value="PHOSPHATIDYLINOSITOL-GLYCAN BIOSYNTHESIS CLASS F PROTEIN-RELATED"/>
    <property type="match status" value="1"/>
</dbReference>
<comment type="caution">
    <text evidence="2">The sequence shown here is derived from an EMBL/GenBank/DDBJ whole genome shotgun (WGS) entry which is preliminary data.</text>
</comment>
<keyword evidence="1" id="KW-0560">Oxidoreductase</keyword>
<accession>A0AA43U0E0</accession>
<evidence type="ECO:0000256" key="1">
    <source>
        <dbReference type="ARBA" id="ARBA00023002"/>
    </source>
</evidence>
<dbReference type="AlphaFoldDB" id="A0AA43U0E0"/>
<dbReference type="Pfam" id="PF00106">
    <property type="entry name" value="adh_short"/>
    <property type="match status" value="1"/>
</dbReference>
<dbReference type="PANTHER" id="PTHR43157:SF22">
    <property type="entry name" value="SHORT-CHAIN DEHYDROGENASE_REDUCTASE PHMF"/>
    <property type="match status" value="1"/>
</dbReference>
<evidence type="ECO:0000313" key="3">
    <source>
        <dbReference type="Proteomes" id="UP001161017"/>
    </source>
</evidence>
<reference evidence="2" key="1">
    <citation type="journal article" date="2023" name="Genome Biol. Evol.">
        <title>First Whole Genome Sequence and Flow Cytometry Genome Size Data for the Lichen-Forming Fungus Ramalina farinacea (Ascomycota).</title>
        <authorList>
            <person name="Llewellyn T."/>
            <person name="Mian S."/>
            <person name="Hill R."/>
            <person name="Leitch I.J."/>
            <person name="Gaya E."/>
        </authorList>
    </citation>
    <scope>NUCLEOTIDE SEQUENCE</scope>
    <source>
        <strain evidence="2">LIQ254RAFAR</strain>
    </source>
</reference>
<dbReference type="Gene3D" id="3.40.50.720">
    <property type="entry name" value="NAD(P)-binding Rossmann-like Domain"/>
    <property type="match status" value="1"/>
</dbReference>
<dbReference type="InterPro" id="IPR036291">
    <property type="entry name" value="NAD(P)-bd_dom_sf"/>
</dbReference>
<dbReference type="EMBL" id="JAPUFD010000021">
    <property type="protein sequence ID" value="MDI1492750.1"/>
    <property type="molecule type" value="Genomic_DNA"/>
</dbReference>
<sequence>MPSGLWDIPTLFLTKWFPPKRPTASFAGKTIIVTGSNTGLGYEAARIYLEQGASRVILGVRTVTKGEAAAEQLAKDTGRRGIVTVLRLDMDSFDSAREFARSVETSFGHVDVVVLNAALENREYKLTGSGWEETIFVNLLSTTLVALLLLPCLMKARKENPQSLPHLVFVGSGGHANVPRSALPDPPVDILKQLSAAPKGDEAYAGLDQYSTSKLLLCYAVREIAKLATTDDGTVAVSVTSCCPGFCTSNIGRDYGEWYIQWALWVFESLCARSSEEGSRTMVSASLLGAEAQGKFWTHDKLAPE</sequence>
<gene>
    <name evidence="2" type="ORF">OHK93_004532</name>
</gene>
<dbReference type="SUPFAM" id="SSF51735">
    <property type="entry name" value="NAD(P)-binding Rossmann-fold domains"/>
    <property type="match status" value="1"/>
</dbReference>
<keyword evidence="3" id="KW-1185">Reference proteome</keyword>
<organism evidence="2 3">
    <name type="scientific">Ramalina farinacea</name>
    <dbReference type="NCBI Taxonomy" id="258253"/>
    <lineage>
        <taxon>Eukaryota</taxon>
        <taxon>Fungi</taxon>
        <taxon>Dikarya</taxon>
        <taxon>Ascomycota</taxon>
        <taxon>Pezizomycotina</taxon>
        <taxon>Lecanoromycetes</taxon>
        <taxon>OSLEUM clade</taxon>
        <taxon>Lecanoromycetidae</taxon>
        <taxon>Lecanorales</taxon>
        <taxon>Lecanorineae</taxon>
        <taxon>Ramalinaceae</taxon>
        <taxon>Ramalina</taxon>
    </lineage>
</organism>
<dbReference type="Proteomes" id="UP001161017">
    <property type="component" value="Unassembled WGS sequence"/>
</dbReference>
<name>A0AA43U0E0_9LECA</name>
<evidence type="ECO:0000313" key="2">
    <source>
        <dbReference type="EMBL" id="MDI1492750.1"/>
    </source>
</evidence>
<proteinExistence type="predicted"/>
<dbReference type="PRINTS" id="PR00081">
    <property type="entry name" value="GDHRDH"/>
</dbReference>